<feature type="region of interest" description="Disordered" evidence="1">
    <location>
        <begin position="1"/>
        <end position="65"/>
    </location>
</feature>
<evidence type="ECO:0000313" key="3">
    <source>
        <dbReference type="Proteomes" id="UP000007110"/>
    </source>
</evidence>
<sequence length="154" mass="17400">MILSNTGTIPPIPTSDPTNKQMDQGDNAEIAQEHPPSDSKSTTSYCMDLKPIPRTDDDDYVSPSFTRKESEAVYVNKDMTEENAVQNDQDNGYVSPSFTRKEFETVFVKTDMKEKNAVQNDPDNDYVSPCFTRKKFEPVYVNYRIQGAASRPTP</sequence>
<evidence type="ECO:0000313" key="2">
    <source>
        <dbReference type="EnsemblMetazoa" id="XP_030834824"/>
    </source>
</evidence>
<reference evidence="3" key="1">
    <citation type="submission" date="2015-02" db="EMBL/GenBank/DDBJ databases">
        <title>Genome sequencing for Strongylocentrotus purpuratus.</title>
        <authorList>
            <person name="Murali S."/>
            <person name="Liu Y."/>
            <person name="Vee V."/>
            <person name="English A."/>
            <person name="Wang M."/>
            <person name="Skinner E."/>
            <person name="Han Y."/>
            <person name="Muzny D.M."/>
            <person name="Worley K.C."/>
            <person name="Gibbs R.A."/>
        </authorList>
    </citation>
    <scope>NUCLEOTIDE SEQUENCE</scope>
</reference>
<keyword evidence="3" id="KW-1185">Reference proteome</keyword>
<dbReference type="InParanoid" id="A0A7M7NGW9"/>
<accession>A0A7M7NGW9</accession>
<organism evidence="2 3">
    <name type="scientific">Strongylocentrotus purpuratus</name>
    <name type="common">Purple sea urchin</name>
    <dbReference type="NCBI Taxonomy" id="7668"/>
    <lineage>
        <taxon>Eukaryota</taxon>
        <taxon>Metazoa</taxon>
        <taxon>Echinodermata</taxon>
        <taxon>Eleutherozoa</taxon>
        <taxon>Echinozoa</taxon>
        <taxon>Echinoidea</taxon>
        <taxon>Euechinoidea</taxon>
        <taxon>Echinacea</taxon>
        <taxon>Camarodonta</taxon>
        <taxon>Echinidea</taxon>
        <taxon>Strongylocentrotidae</taxon>
        <taxon>Strongylocentrotus</taxon>
    </lineage>
</organism>
<reference evidence="2" key="2">
    <citation type="submission" date="2021-01" db="UniProtKB">
        <authorList>
            <consortium name="EnsemblMetazoa"/>
        </authorList>
    </citation>
    <scope>IDENTIFICATION</scope>
</reference>
<dbReference type="AlphaFoldDB" id="A0A7M7NGW9"/>
<name>A0A7M7NGW9_STRPU</name>
<dbReference type="Proteomes" id="UP000007110">
    <property type="component" value="Unassembled WGS sequence"/>
</dbReference>
<protein>
    <submittedName>
        <fullName evidence="2">Uncharacterized protein</fullName>
    </submittedName>
</protein>
<feature type="compositionally biased region" description="Polar residues" evidence="1">
    <location>
        <begin position="15"/>
        <end position="24"/>
    </location>
</feature>
<dbReference type="KEGG" id="spu:105439984"/>
<dbReference type="GeneID" id="105439984"/>
<proteinExistence type="predicted"/>
<dbReference type="RefSeq" id="XP_030834824.1">
    <property type="nucleotide sequence ID" value="XM_030978964.1"/>
</dbReference>
<dbReference type="EnsemblMetazoa" id="XM_030978964">
    <property type="protein sequence ID" value="XP_030834824"/>
    <property type="gene ID" value="LOC105439984"/>
</dbReference>
<evidence type="ECO:0000256" key="1">
    <source>
        <dbReference type="SAM" id="MobiDB-lite"/>
    </source>
</evidence>